<organism evidence="5 6">
    <name type="scientific">Reyranella soli</name>
    <dbReference type="NCBI Taxonomy" id="1230389"/>
    <lineage>
        <taxon>Bacteria</taxon>
        <taxon>Pseudomonadati</taxon>
        <taxon>Pseudomonadota</taxon>
        <taxon>Alphaproteobacteria</taxon>
        <taxon>Hyphomicrobiales</taxon>
        <taxon>Reyranellaceae</taxon>
        <taxon>Reyranella</taxon>
    </lineage>
</organism>
<dbReference type="EMBL" id="BKAJ01000283">
    <property type="protein sequence ID" value="GEP61988.1"/>
    <property type="molecule type" value="Genomic_DNA"/>
</dbReference>
<protein>
    <submittedName>
        <fullName evidence="5">ABC transporter substrate-binding protein</fullName>
    </submittedName>
</protein>
<evidence type="ECO:0000256" key="1">
    <source>
        <dbReference type="ARBA" id="ARBA00010062"/>
    </source>
</evidence>
<name>A0A512NSQ9_9HYPH</name>
<dbReference type="AlphaFoldDB" id="A0A512NSQ9"/>
<dbReference type="SUPFAM" id="SSF53822">
    <property type="entry name" value="Periplasmic binding protein-like I"/>
    <property type="match status" value="1"/>
</dbReference>
<proteinExistence type="inferred from homology"/>
<evidence type="ECO:0000256" key="2">
    <source>
        <dbReference type="ARBA" id="ARBA00022729"/>
    </source>
</evidence>
<dbReference type="Proteomes" id="UP000321058">
    <property type="component" value="Unassembled WGS sequence"/>
</dbReference>
<dbReference type="InterPro" id="IPR028082">
    <property type="entry name" value="Peripla_BP_I"/>
</dbReference>
<reference evidence="5 6" key="1">
    <citation type="submission" date="2019-07" db="EMBL/GenBank/DDBJ databases">
        <title>Whole genome shotgun sequence of Reyranella soli NBRC 108950.</title>
        <authorList>
            <person name="Hosoyama A."/>
            <person name="Uohara A."/>
            <person name="Ohji S."/>
            <person name="Ichikawa N."/>
        </authorList>
    </citation>
    <scope>NUCLEOTIDE SEQUENCE [LARGE SCALE GENOMIC DNA]</scope>
    <source>
        <strain evidence="5 6">NBRC 108950</strain>
    </source>
</reference>
<dbReference type="CDD" id="cd06343">
    <property type="entry name" value="PBP1_ABC_ligand_binding-like"/>
    <property type="match status" value="1"/>
</dbReference>
<comment type="similarity">
    <text evidence="1">Belongs to the leucine-binding protein family.</text>
</comment>
<evidence type="ECO:0000313" key="5">
    <source>
        <dbReference type="EMBL" id="GEP61988.1"/>
    </source>
</evidence>
<dbReference type="RefSeq" id="WP_147157258.1">
    <property type="nucleotide sequence ID" value="NZ_BKAJ01000283.1"/>
</dbReference>
<dbReference type="PANTHER" id="PTHR47235">
    <property type="entry name" value="BLR6548 PROTEIN"/>
    <property type="match status" value="1"/>
</dbReference>
<dbReference type="Pfam" id="PF13458">
    <property type="entry name" value="Peripla_BP_6"/>
    <property type="match status" value="1"/>
</dbReference>
<gene>
    <name evidence="5" type="ORF">RSO01_91540</name>
</gene>
<evidence type="ECO:0000256" key="3">
    <source>
        <dbReference type="SAM" id="SignalP"/>
    </source>
</evidence>
<comment type="caution">
    <text evidence="5">The sequence shown here is derived from an EMBL/GenBank/DDBJ whole genome shotgun (WGS) entry which is preliminary data.</text>
</comment>
<keyword evidence="2 3" id="KW-0732">Signal</keyword>
<accession>A0A512NSQ9</accession>
<feature type="chain" id="PRO_5021900466" evidence="3">
    <location>
        <begin position="27"/>
        <end position="407"/>
    </location>
</feature>
<evidence type="ECO:0000259" key="4">
    <source>
        <dbReference type="Pfam" id="PF13458"/>
    </source>
</evidence>
<sequence length="407" mass="44852">MAKINRRTLVASASAFALATPSIVRAQKKYDPGVSDKEIKLGHTNPYSGPLSAYGVIGKGITAYWNMVNDQGGINGRKVNFITYDDGFQPPKTVEMVRKLVEDDQVFAIYQLLGTPTNTVVQKYLNQKKVPQLFVATGASKWGMPKEFPWTMGWQPDYATEATIYAKHIMANHPNAKVAMLYQNDDSGKDYLHGFQAGFGTAKDKFLIKTVSYEVTDPTVDSQIIQLKDSGADVFFNHAAPKAAAQAIRKVADLDWKPAHYLANVAASIASTLKPAGFENSKDIITAAYLKDATDPQWANAPDFLEWKAWMEKYSPQGNLADSSYTYAYAVSSTMRHCLTACGDELTRANLMKQAASMKNLVVPILLPGIKINTSPTDFYPIQAVQLARFDGETWKLFGDVLSNESS</sequence>
<keyword evidence="6" id="KW-1185">Reference proteome</keyword>
<dbReference type="PANTHER" id="PTHR47235:SF1">
    <property type="entry name" value="BLR6548 PROTEIN"/>
    <property type="match status" value="1"/>
</dbReference>
<dbReference type="Gene3D" id="3.40.50.2300">
    <property type="match status" value="2"/>
</dbReference>
<dbReference type="OrthoDB" id="9770729at2"/>
<dbReference type="InterPro" id="IPR028081">
    <property type="entry name" value="Leu-bd"/>
</dbReference>
<feature type="domain" description="Leucine-binding protein" evidence="4">
    <location>
        <begin position="38"/>
        <end position="391"/>
    </location>
</feature>
<feature type="signal peptide" evidence="3">
    <location>
        <begin position="1"/>
        <end position="26"/>
    </location>
</feature>
<evidence type="ECO:0000313" key="6">
    <source>
        <dbReference type="Proteomes" id="UP000321058"/>
    </source>
</evidence>